<keyword evidence="3" id="KW-1185">Reference proteome</keyword>
<keyword evidence="1" id="KW-0472">Membrane</keyword>
<feature type="transmembrane region" description="Helical" evidence="1">
    <location>
        <begin position="50"/>
        <end position="70"/>
    </location>
</feature>
<dbReference type="EMBL" id="CM001884">
    <property type="protein sequence ID" value="EOY25638.1"/>
    <property type="molecule type" value="Genomic_DNA"/>
</dbReference>
<reference evidence="2 3" key="1">
    <citation type="journal article" date="2013" name="Genome Biol.">
        <title>The genome sequence of the most widely cultivated cacao type and its use to identify candidate genes regulating pod color.</title>
        <authorList>
            <person name="Motamayor J.C."/>
            <person name="Mockaitis K."/>
            <person name="Schmutz J."/>
            <person name="Haiminen N."/>
            <person name="Iii D.L."/>
            <person name="Cornejo O."/>
            <person name="Findley S.D."/>
            <person name="Zheng P."/>
            <person name="Utro F."/>
            <person name="Royaert S."/>
            <person name="Saski C."/>
            <person name="Jenkins J."/>
            <person name="Podicheti R."/>
            <person name="Zhao M."/>
            <person name="Scheffler B.E."/>
            <person name="Stack J.C."/>
            <person name="Feltus F.A."/>
            <person name="Mustiga G.M."/>
            <person name="Amores F."/>
            <person name="Phillips W."/>
            <person name="Marelli J.P."/>
            <person name="May G.D."/>
            <person name="Shapiro H."/>
            <person name="Ma J."/>
            <person name="Bustamante C.D."/>
            <person name="Schnell R.J."/>
            <person name="Main D."/>
            <person name="Gilbert D."/>
            <person name="Parida L."/>
            <person name="Kuhn D.N."/>
        </authorList>
    </citation>
    <scope>NUCLEOTIDE SEQUENCE [LARGE SCALE GENOMIC DNA]</scope>
    <source>
        <strain evidence="3">cv. Matina 1-6</strain>
    </source>
</reference>
<keyword evidence="1" id="KW-1133">Transmembrane helix</keyword>
<dbReference type="Proteomes" id="UP000026915">
    <property type="component" value="Chromosome 6"/>
</dbReference>
<evidence type="ECO:0000313" key="3">
    <source>
        <dbReference type="Proteomes" id="UP000026915"/>
    </source>
</evidence>
<evidence type="ECO:0000313" key="2">
    <source>
        <dbReference type="EMBL" id="EOY25638.1"/>
    </source>
</evidence>
<dbReference type="AlphaFoldDB" id="A0A061G899"/>
<dbReference type="InParanoid" id="A0A061G899"/>
<gene>
    <name evidence="2" type="ORF">TCM_027014</name>
</gene>
<protein>
    <submittedName>
        <fullName evidence="2">Uncharacterized protein</fullName>
    </submittedName>
</protein>
<dbReference type="HOGENOM" id="CLU_2745182_0_0_1"/>
<feature type="transmembrane region" description="Helical" evidence="1">
    <location>
        <begin position="21"/>
        <end position="44"/>
    </location>
</feature>
<proteinExistence type="predicted"/>
<accession>A0A061G899</accession>
<sequence length="71" mass="8506">MRQISRVVRFFSIPFCMRDSMAVEEITILLLLVLLFLSLCAQLYIVFMKLYTHICSVEVVWFMLLLLFFLH</sequence>
<name>A0A061G899_THECC</name>
<organism evidence="2 3">
    <name type="scientific">Theobroma cacao</name>
    <name type="common">Cacao</name>
    <name type="synonym">Cocoa</name>
    <dbReference type="NCBI Taxonomy" id="3641"/>
    <lineage>
        <taxon>Eukaryota</taxon>
        <taxon>Viridiplantae</taxon>
        <taxon>Streptophyta</taxon>
        <taxon>Embryophyta</taxon>
        <taxon>Tracheophyta</taxon>
        <taxon>Spermatophyta</taxon>
        <taxon>Magnoliopsida</taxon>
        <taxon>eudicotyledons</taxon>
        <taxon>Gunneridae</taxon>
        <taxon>Pentapetalae</taxon>
        <taxon>rosids</taxon>
        <taxon>malvids</taxon>
        <taxon>Malvales</taxon>
        <taxon>Malvaceae</taxon>
        <taxon>Byttnerioideae</taxon>
        <taxon>Theobroma</taxon>
    </lineage>
</organism>
<keyword evidence="1" id="KW-0812">Transmembrane</keyword>
<evidence type="ECO:0000256" key="1">
    <source>
        <dbReference type="SAM" id="Phobius"/>
    </source>
</evidence>
<dbReference type="Gramene" id="EOY25638">
    <property type="protein sequence ID" value="EOY25638"/>
    <property type="gene ID" value="TCM_027014"/>
</dbReference>